<dbReference type="InterPro" id="IPR050249">
    <property type="entry name" value="Pseudomonas-type_ThrB"/>
</dbReference>
<evidence type="ECO:0000259" key="2">
    <source>
        <dbReference type="Pfam" id="PF01636"/>
    </source>
</evidence>
<dbReference type="PANTHER" id="PTHR21064">
    <property type="entry name" value="AMINOGLYCOSIDE PHOSPHOTRANSFERASE DOMAIN-CONTAINING PROTEIN-RELATED"/>
    <property type="match status" value="1"/>
</dbReference>
<dbReference type="PANTHER" id="PTHR21064:SF6">
    <property type="entry name" value="AMINOGLYCOSIDE PHOSPHOTRANSFERASE DOMAIN-CONTAINING PROTEIN"/>
    <property type="match status" value="1"/>
</dbReference>
<evidence type="ECO:0000256" key="1">
    <source>
        <dbReference type="ARBA" id="ARBA00038240"/>
    </source>
</evidence>
<accession>A0AAJ1U942</accession>
<protein>
    <submittedName>
        <fullName evidence="3">Phosphotransferase</fullName>
    </submittedName>
</protein>
<reference evidence="3" key="2">
    <citation type="submission" date="2023-04" db="EMBL/GenBank/DDBJ databases">
        <title>'Rhodoalgimonas zhirmunskyi' gen. nov., isolated from a red alga.</title>
        <authorList>
            <person name="Nedashkovskaya O.I."/>
            <person name="Otstavnykh N.Y."/>
            <person name="Bystritskaya E.P."/>
            <person name="Balabanova L.A."/>
            <person name="Isaeva M.P."/>
        </authorList>
    </citation>
    <scope>NUCLEOTIDE SEQUENCE</scope>
    <source>
        <strain evidence="3">10Alg 79</strain>
    </source>
</reference>
<dbReference type="RefSeq" id="WP_317627493.1">
    <property type="nucleotide sequence ID" value="NZ_JANFFA010000006.1"/>
</dbReference>
<comment type="caution">
    <text evidence="3">The sequence shown here is derived from an EMBL/GenBank/DDBJ whole genome shotgun (WGS) entry which is preliminary data.</text>
</comment>
<dbReference type="InterPro" id="IPR011009">
    <property type="entry name" value="Kinase-like_dom_sf"/>
</dbReference>
<feature type="domain" description="Aminoglycoside phosphotransferase" evidence="2">
    <location>
        <begin position="22"/>
        <end position="259"/>
    </location>
</feature>
<dbReference type="EMBL" id="JANFFA010000006">
    <property type="protein sequence ID" value="MDQ2095875.1"/>
    <property type="molecule type" value="Genomic_DNA"/>
</dbReference>
<organism evidence="3 4">
    <name type="scientific">Rhodalgimonas zhirmunskyi</name>
    <dbReference type="NCBI Taxonomy" id="2964767"/>
    <lineage>
        <taxon>Bacteria</taxon>
        <taxon>Pseudomonadati</taxon>
        <taxon>Pseudomonadota</taxon>
        <taxon>Alphaproteobacteria</taxon>
        <taxon>Rhodobacterales</taxon>
        <taxon>Roseobacteraceae</taxon>
        <taxon>Rhodalgimonas</taxon>
    </lineage>
</organism>
<dbReference type="Gene3D" id="3.30.200.20">
    <property type="entry name" value="Phosphorylase Kinase, domain 1"/>
    <property type="match status" value="1"/>
</dbReference>
<name>A0AAJ1U942_9RHOB</name>
<evidence type="ECO:0000313" key="4">
    <source>
        <dbReference type="Proteomes" id="UP001227162"/>
    </source>
</evidence>
<dbReference type="InterPro" id="IPR002575">
    <property type="entry name" value="Aminoglycoside_PTrfase"/>
</dbReference>
<comment type="similarity">
    <text evidence="1">Belongs to the pseudomonas-type ThrB family.</text>
</comment>
<dbReference type="Pfam" id="PF01636">
    <property type="entry name" value="APH"/>
    <property type="match status" value="1"/>
</dbReference>
<dbReference type="Proteomes" id="UP001227162">
    <property type="component" value="Unassembled WGS sequence"/>
</dbReference>
<dbReference type="GO" id="GO:0019202">
    <property type="term" value="F:amino acid kinase activity"/>
    <property type="evidence" value="ECO:0007669"/>
    <property type="project" value="TreeGrafter"/>
</dbReference>
<gene>
    <name evidence="3" type="ORF">NOI20_17275</name>
</gene>
<proteinExistence type="inferred from homology"/>
<dbReference type="Gene3D" id="3.90.1200.10">
    <property type="match status" value="1"/>
</dbReference>
<reference evidence="3" key="1">
    <citation type="submission" date="2022-07" db="EMBL/GenBank/DDBJ databases">
        <authorList>
            <person name="Otstavnykh N."/>
            <person name="Isaeva M."/>
            <person name="Bystritskaya E."/>
        </authorList>
    </citation>
    <scope>NUCLEOTIDE SEQUENCE</scope>
    <source>
        <strain evidence="3">10Alg 79</strain>
    </source>
</reference>
<evidence type="ECO:0000313" key="3">
    <source>
        <dbReference type="EMBL" id="MDQ2095875.1"/>
    </source>
</evidence>
<keyword evidence="4" id="KW-1185">Reference proteome</keyword>
<dbReference type="AlphaFoldDB" id="A0AAJ1U942"/>
<sequence length="315" mass="34620">MDNLAREAAASWGLSDAQITLAARRENVVYRVEGPDATYALRLHRPGYRCAAELTSELDWMAALAAGGVSVPAPIATSDGGWTVEVGGHVVDLLQWMEGASLGAAGELQGITDRSGFCRILGQEVARMHDISDGWARPEGFSRPAWDRVGLLGEAPIWGRFWEHPDLSAQERALLEDARDQADIALTGVGDADYGLIHADILAENMLWDGRRLTFIDFDDGGFGYRDFELATFLLRYVEAPDYPALRAALIEGYAGRRVVNEAELDLFLLLRALTYPGWIMARLGEPGAKARSERAVRVALGQAREWMERYGRAA</sequence>
<dbReference type="SUPFAM" id="SSF56112">
    <property type="entry name" value="Protein kinase-like (PK-like)"/>
    <property type="match status" value="1"/>
</dbReference>